<proteinExistence type="predicted"/>
<organism evidence="1 2">
    <name type="scientific">Araneus ventricosus</name>
    <name type="common">Orbweaver spider</name>
    <name type="synonym">Epeira ventricosa</name>
    <dbReference type="NCBI Taxonomy" id="182803"/>
    <lineage>
        <taxon>Eukaryota</taxon>
        <taxon>Metazoa</taxon>
        <taxon>Ecdysozoa</taxon>
        <taxon>Arthropoda</taxon>
        <taxon>Chelicerata</taxon>
        <taxon>Arachnida</taxon>
        <taxon>Araneae</taxon>
        <taxon>Araneomorphae</taxon>
        <taxon>Entelegynae</taxon>
        <taxon>Araneoidea</taxon>
        <taxon>Araneidae</taxon>
        <taxon>Araneus</taxon>
    </lineage>
</organism>
<gene>
    <name evidence="1" type="ORF">AVEN_249508_1</name>
</gene>
<protein>
    <submittedName>
        <fullName evidence="1">Uncharacterized protein</fullName>
    </submittedName>
</protein>
<reference evidence="1 2" key="1">
    <citation type="journal article" date="2019" name="Sci. Rep.">
        <title>Orb-weaving spider Araneus ventricosus genome elucidates the spidroin gene catalogue.</title>
        <authorList>
            <person name="Kono N."/>
            <person name="Nakamura H."/>
            <person name="Ohtoshi R."/>
            <person name="Moran D.A.P."/>
            <person name="Shinohara A."/>
            <person name="Yoshida Y."/>
            <person name="Fujiwara M."/>
            <person name="Mori M."/>
            <person name="Tomita M."/>
            <person name="Arakawa K."/>
        </authorList>
    </citation>
    <scope>NUCLEOTIDE SEQUENCE [LARGE SCALE GENOMIC DNA]</scope>
</reference>
<dbReference type="EMBL" id="BGPR01232681">
    <property type="protein sequence ID" value="GBL81293.1"/>
    <property type="molecule type" value="Genomic_DNA"/>
</dbReference>
<dbReference type="Gene3D" id="1.20.120.1240">
    <property type="entry name" value="Dynamin, middle domain"/>
    <property type="match status" value="1"/>
</dbReference>
<dbReference type="Proteomes" id="UP000499080">
    <property type="component" value="Unassembled WGS sequence"/>
</dbReference>
<feature type="non-terminal residue" evidence="1">
    <location>
        <position position="51"/>
    </location>
</feature>
<evidence type="ECO:0000313" key="1">
    <source>
        <dbReference type="EMBL" id="GBL81293.1"/>
    </source>
</evidence>
<keyword evidence="2" id="KW-1185">Reference proteome</keyword>
<sequence>MNRYPTTKAEVLYRINRYIHKEAENTKCKLREHVQAEMFYVNLEHPDLDLS</sequence>
<comment type="caution">
    <text evidence="1">The sequence shown here is derived from an EMBL/GenBank/DDBJ whole genome shotgun (WGS) entry which is preliminary data.</text>
</comment>
<dbReference type="OrthoDB" id="6428243at2759"/>
<evidence type="ECO:0000313" key="2">
    <source>
        <dbReference type="Proteomes" id="UP000499080"/>
    </source>
</evidence>
<accession>A0A4Y2ANA3</accession>
<name>A0A4Y2ANA3_ARAVE</name>
<dbReference type="AlphaFoldDB" id="A0A4Y2ANA3"/>